<accession>A0A8K0XNZ3</accession>
<feature type="region of interest" description="Disordered" evidence="2">
    <location>
        <begin position="193"/>
        <end position="222"/>
    </location>
</feature>
<feature type="coiled-coil region" evidence="1">
    <location>
        <begin position="131"/>
        <end position="158"/>
    </location>
</feature>
<dbReference type="InterPro" id="IPR051187">
    <property type="entry name" value="Pre-mRNA_3'-end_processing_reg"/>
</dbReference>
<evidence type="ECO:0000256" key="2">
    <source>
        <dbReference type="SAM" id="MobiDB-lite"/>
    </source>
</evidence>
<feature type="compositionally biased region" description="Pro residues" evidence="2">
    <location>
        <begin position="41"/>
        <end position="50"/>
    </location>
</feature>
<evidence type="ECO:0000313" key="4">
    <source>
        <dbReference type="Proteomes" id="UP000813824"/>
    </source>
</evidence>
<dbReference type="EMBL" id="JAEVFJ010000018">
    <property type="protein sequence ID" value="KAH8099706.1"/>
    <property type="molecule type" value="Genomic_DNA"/>
</dbReference>
<feature type="region of interest" description="Disordered" evidence="2">
    <location>
        <begin position="604"/>
        <end position="651"/>
    </location>
</feature>
<dbReference type="GO" id="GO:0005847">
    <property type="term" value="C:mRNA cleavage and polyadenylation specificity factor complex"/>
    <property type="evidence" value="ECO:0007669"/>
    <property type="project" value="TreeGrafter"/>
</dbReference>
<feature type="region of interest" description="Disordered" evidence="2">
    <location>
        <begin position="235"/>
        <end position="258"/>
    </location>
</feature>
<evidence type="ECO:0000313" key="3">
    <source>
        <dbReference type="EMBL" id="KAH8099706.1"/>
    </source>
</evidence>
<feature type="compositionally biased region" description="Basic and acidic residues" evidence="2">
    <location>
        <begin position="193"/>
        <end position="212"/>
    </location>
</feature>
<dbReference type="OrthoDB" id="3270558at2759"/>
<keyword evidence="4" id="KW-1185">Reference proteome</keyword>
<evidence type="ECO:0000256" key="1">
    <source>
        <dbReference type="SAM" id="Coils"/>
    </source>
</evidence>
<sequence length="741" mass="83104">MHPRGRSREVSQIALARRTCILPSTSPDDPSFTPSDSDSPHPSPPEPLTPPDYTNLDYYDSPPSPPRTLQDQMQVAYALDNMHLAKVLLLKLQGIDVTSDNDPRIAQVKDVDFNDAFVPPGGLMLEEDIERRCRDAEKREAERRRRRAREEKLRACEQIWDNTVRCMREDKERVARRKEDRLREKRRFQIEAREREREAREREAERAHDSLTRHTRQLRLPAYPSQRAVLSYGSLPASSSRLAPPSSSKSPPRPRQQEIESSFQYAIMQPFASPAASTRHLSSSPKSPLRAYNDFAAQSRSVTFSDVVASMRGPLFPLGLEEEERSTLGRNAAQVKLFDELLRPARWDGEDSRSRIRPKAGMPGRRRSTDECVACSLDSASLCPSSSSSSRTAVSESARTETTVRSHTSWFSFSVRSSISTLLTTPSLSPLMLSKDMDIQVVEEQEGAPIVIRHSCPRSTRVIAIEHPLIPEPARYIHAAMHQYILDDQLVAFHRPRLHRASSSTRSLTDHRSIGFMTRMSQSVRTFVDIATSFQRAYVSATMFNTGVDGYGYDWDEESSIRSRSRSRSRGVSVVRRRGRESRSWRVRKEGYRASAADVSIFIATPPCQSTPPSSPPSPTSPSSPTTQPRPPIPLYPLNPPPPPIPSTSSTLAIERKLPPPAQPPRSPFRLPYPPPTVTSRLRPIANPLLLRVKALQNACGVGGEKVSRMGNEVKEVKEKMVGVAWEGIGRSGLGWEVSVC</sequence>
<name>A0A8K0XNZ3_9AGAR</name>
<protein>
    <submittedName>
        <fullName evidence="3">Uncharacterized protein</fullName>
    </submittedName>
</protein>
<feature type="region of interest" description="Disordered" evidence="2">
    <location>
        <begin position="19"/>
        <end position="69"/>
    </location>
</feature>
<feature type="compositionally biased region" description="Pro residues" evidence="2">
    <location>
        <begin position="609"/>
        <end position="646"/>
    </location>
</feature>
<feature type="region of interest" description="Disordered" evidence="2">
    <location>
        <begin position="656"/>
        <end position="675"/>
    </location>
</feature>
<dbReference type="AlphaFoldDB" id="A0A8K0XNZ3"/>
<feature type="compositionally biased region" description="Low complexity" evidence="2">
    <location>
        <begin position="235"/>
        <end position="250"/>
    </location>
</feature>
<gene>
    <name evidence="3" type="ORF">BXZ70DRAFT_211572</name>
</gene>
<dbReference type="Proteomes" id="UP000813824">
    <property type="component" value="Unassembled WGS sequence"/>
</dbReference>
<feature type="compositionally biased region" description="Basic residues" evidence="2">
    <location>
        <begin position="563"/>
        <end position="580"/>
    </location>
</feature>
<keyword evidence="1" id="KW-0175">Coiled coil</keyword>
<organism evidence="3 4">
    <name type="scientific">Cristinia sonorae</name>
    <dbReference type="NCBI Taxonomy" id="1940300"/>
    <lineage>
        <taxon>Eukaryota</taxon>
        <taxon>Fungi</taxon>
        <taxon>Dikarya</taxon>
        <taxon>Basidiomycota</taxon>
        <taxon>Agaricomycotina</taxon>
        <taxon>Agaricomycetes</taxon>
        <taxon>Agaricomycetidae</taxon>
        <taxon>Agaricales</taxon>
        <taxon>Pleurotineae</taxon>
        <taxon>Stephanosporaceae</taxon>
        <taxon>Cristinia</taxon>
    </lineage>
</organism>
<feature type="compositionally biased region" description="Low complexity" evidence="2">
    <location>
        <begin position="23"/>
        <end position="37"/>
    </location>
</feature>
<feature type="compositionally biased region" description="Pro residues" evidence="2">
    <location>
        <begin position="659"/>
        <end position="675"/>
    </location>
</feature>
<dbReference type="PANTHER" id="PTHR13484:SF0">
    <property type="entry name" value="PRE-MRNA 3'-END-PROCESSING FACTOR FIP1"/>
    <property type="match status" value="1"/>
</dbReference>
<proteinExistence type="predicted"/>
<comment type="caution">
    <text evidence="3">The sequence shown here is derived from an EMBL/GenBank/DDBJ whole genome shotgun (WGS) entry which is preliminary data.</text>
</comment>
<reference evidence="3" key="1">
    <citation type="journal article" date="2021" name="New Phytol.">
        <title>Evolutionary innovations through gain and loss of genes in the ectomycorrhizal Boletales.</title>
        <authorList>
            <person name="Wu G."/>
            <person name="Miyauchi S."/>
            <person name="Morin E."/>
            <person name="Kuo A."/>
            <person name="Drula E."/>
            <person name="Varga T."/>
            <person name="Kohler A."/>
            <person name="Feng B."/>
            <person name="Cao Y."/>
            <person name="Lipzen A."/>
            <person name="Daum C."/>
            <person name="Hundley H."/>
            <person name="Pangilinan J."/>
            <person name="Johnson J."/>
            <person name="Barry K."/>
            <person name="LaButti K."/>
            <person name="Ng V."/>
            <person name="Ahrendt S."/>
            <person name="Min B."/>
            <person name="Choi I.G."/>
            <person name="Park H."/>
            <person name="Plett J.M."/>
            <person name="Magnuson J."/>
            <person name="Spatafora J.W."/>
            <person name="Nagy L.G."/>
            <person name="Henrissat B."/>
            <person name="Grigoriev I.V."/>
            <person name="Yang Z.L."/>
            <person name="Xu J."/>
            <person name="Martin F.M."/>
        </authorList>
    </citation>
    <scope>NUCLEOTIDE SEQUENCE</scope>
    <source>
        <strain evidence="3">KKN 215</strain>
    </source>
</reference>
<feature type="region of interest" description="Disordered" evidence="2">
    <location>
        <begin position="558"/>
        <end position="586"/>
    </location>
</feature>
<dbReference type="PANTHER" id="PTHR13484">
    <property type="entry name" value="FIP1-LIKE 1 PROTEIN"/>
    <property type="match status" value="1"/>
</dbReference>